<protein>
    <submittedName>
        <fullName evidence="1">Uncharacterized protein</fullName>
    </submittedName>
</protein>
<evidence type="ECO:0000313" key="1">
    <source>
        <dbReference type="EMBL" id="GAH52799.1"/>
    </source>
</evidence>
<dbReference type="AlphaFoldDB" id="X1HG40"/>
<sequence>MSEKINGIKFSYQDRDNHIFGVYRIPEDIFPKEADKLVKEGKAQYENIDKYFELSES</sequence>
<name>X1HG40_9ZZZZ</name>
<reference evidence="1" key="1">
    <citation type="journal article" date="2014" name="Front. Microbiol.">
        <title>High frequency of phylogenetically diverse reductive dehalogenase-homologous genes in deep subseafloor sedimentary metagenomes.</title>
        <authorList>
            <person name="Kawai M."/>
            <person name="Futagami T."/>
            <person name="Toyoda A."/>
            <person name="Takaki Y."/>
            <person name="Nishi S."/>
            <person name="Hori S."/>
            <person name="Arai W."/>
            <person name="Tsubouchi T."/>
            <person name="Morono Y."/>
            <person name="Uchiyama I."/>
            <person name="Ito T."/>
            <person name="Fujiyama A."/>
            <person name="Inagaki F."/>
            <person name="Takami H."/>
        </authorList>
    </citation>
    <scope>NUCLEOTIDE SEQUENCE</scope>
    <source>
        <strain evidence="1">Expedition CK06-06</strain>
    </source>
</reference>
<proteinExistence type="predicted"/>
<accession>X1HG40</accession>
<gene>
    <name evidence="1" type="ORF">S03H2_32018</name>
</gene>
<comment type="caution">
    <text evidence="1">The sequence shown here is derived from an EMBL/GenBank/DDBJ whole genome shotgun (WGS) entry which is preliminary data.</text>
</comment>
<organism evidence="1">
    <name type="scientific">marine sediment metagenome</name>
    <dbReference type="NCBI Taxonomy" id="412755"/>
    <lineage>
        <taxon>unclassified sequences</taxon>
        <taxon>metagenomes</taxon>
        <taxon>ecological metagenomes</taxon>
    </lineage>
</organism>
<dbReference type="EMBL" id="BARU01019446">
    <property type="protein sequence ID" value="GAH52799.1"/>
    <property type="molecule type" value="Genomic_DNA"/>
</dbReference>